<keyword evidence="2" id="KW-0315">Glutamine amidotransferase</keyword>
<dbReference type="GO" id="GO:0000162">
    <property type="term" value="P:L-tryptophan biosynthetic process"/>
    <property type="evidence" value="ECO:0007669"/>
    <property type="project" value="TreeGrafter"/>
</dbReference>
<evidence type="ECO:0000256" key="2">
    <source>
        <dbReference type="ARBA" id="ARBA00022962"/>
    </source>
</evidence>
<dbReference type="PROSITE" id="PS51273">
    <property type="entry name" value="GATASE_TYPE_1"/>
    <property type="match status" value="1"/>
</dbReference>
<gene>
    <name evidence="6" type="ORF">EV696_11727</name>
</gene>
<dbReference type="InterPro" id="IPR050472">
    <property type="entry name" value="Anth_synth/Amidotransfase"/>
</dbReference>
<dbReference type="InterPro" id="IPR029062">
    <property type="entry name" value="Class_I_gatase-like"/>
</dbReference>
<comment type="caution">
    <text evidence="6">The sequence shown here is derived from an EMBL/GenBank/DDBJ whole genome shotgun (WGS) entry which is preliminary data.</text>
</comment>
<dbReference type="InterPro" id="IPR017926">
    <property type="entry name" value="GATASE"/>
</dbReference>
<dbReference type="NCBIfam" id="TIGR00566">
    <property type="entry name" value="trpG_papA"/>
    <property type="match status" value="1"/>
</dbReference>
<dbReference type="EMBL" id="SNYM01000017">
    <property type="protein sequence ID" value="TDQ45794.1"/>
    <property type="molecule type" value="Genomic_DNA"/>
</dbReference>
<dbReference type="Pfam" id="PF00117">
    <property type="entry name" value="GATase"/>
    <property type="match status" value="1"/>
</dbReference>
<dbReference type="PRINTS" id="PR00099">
    <property type="entry name" value="CPSGATASE"/>
</dbReference>
<dbReference type="PRINTS" id="PR00097">
    <property type="entry name" value="ANTSNTHASEII"/>
</dbReference>
<dbReference type="PRINTS" id="PR00096">
    <property type="entry name" value="GATASE"/>
</dbReference>
<keyword evidence="3" id="KW-0456">Lyase</keyword>
<dbReference type="GO" id="GO:0004049">
    <property type="term" value="F:anthranilate synthase activity"/>
    <property type="evidence" value="ECO:0007669"/>
    <property type="project" value="UniProtKB-EC"/>
</dbReference>
<dbReference type="PANTHER" id="PTHR43418:SF2">
    <property type="entry name" value="BIFUNCTIONAL PROTEIN TRPGD"/>
    <property type="match status" value="1"/>
</dbReference>
<evidence type="ECO:0000313" key="7">
    <source>
        <dbReference type="Proteomes" id="UP000295375"/>
    </source>
</evidence>
<name>A0A4R6UR87_9GAMM</name>
<evidence type="ECO:0000259" key="5">
    <source>
        <dbReference type="Pfam" id="PF00117"/>
    </source>
</evidence>
<feature type="domain" description="Glutamine amidotransferase" evidence="5">
    <location>
        <begin position="5"/>
        <end position="186"/>
    </location>
</feature>
<dbReference type="PANTHER" id="PTHR43418">
    <property type="entry name" value="MULTIFUNCTIONAL TRYPTOPHAN BIOSYNTHESIS PROTEIN-RELATED"/>
    <property type="match status" value="1"/>
</dbReference>
<dbReference type="GO" id="GO:0005829">
    <property type="term" value="C:cytosol"/>
    <property type="evidence" value="ECO:0007669"/>
    <property type="project" value="TreeGrafter"/>
</dbReference>
<dbReference type="InterPro" id="IPR006221">
    <property type="entry name" value="TrpG/PapA_dom"/>
</dbReference>
<sequence>MRDILLIDNFDSFTYNLVEDLSCLGAKVEVQRNDRPLEFLLQRLQQMHDPLIVLSPGPGTPENAGVCIELIHAVKGRYPLLGICLGHQALTVAFGGVVDRAPKPLHGERSLVQLKPDALFEGLPSQVRVGRYHSLLATKLPNELNTIADVDELVMAIRHQQHALVGLQFHPESILSTHGRVMLGNALQTLKEKAA</sequence>
<dbReference type="EC" id="4.1.3.27" evidence="1"/>
<dbReference type="SUPFAM" id="SSF52317">
    <property type="entry name" value="Class I glutamine amidotransferase-like"/>
    <property type="match status" value="1"/>
</dbReference>
<dbReference type="Gene3D" id="3.40.50.880">
    <property type="match status" value="1"/>
</dbReference>
<protein>
    <recommendedName>
        <fullName evidence="1">anthranilate synthase</fullName>
        <ecNumber evidence="1">4.1.3.27</ecNumber>
    </recommendedName>
</protein>
<dbReference type="Proteomes" id="UP000295375">
    <property type="component" value="Unassembled WGS sequence"/>
</dbReference>
<dbReference type="OrthoDB" id="9786812at2"/>
<dbReference type="FunFam" id="3.40.50.880:FF:000003">
    <property type="entry name" value="Anthranilate synthase component II"/>
    <property type="match status" value="1"/>
</dbReference>
<evidence type="ECO:0000256" key="1">
    <source>
        <dbReference type="ARBA" id="ARBA00012266"/>
    </source>
</evidence>
<evidence type="ECO:0000256" key="3">
    <source>
        <dbReference type="ARBA" id="ARBA00023239"/>
    </source>
</evidence>
<dbReference type="GO" id="GO:0004048">
    <property type="term" value="F:anthranilate phosphoribosyltransferase activity"/>
    <property type="evidence" value="ECO:0007669"/>
    <property type="project" value="TreeGrafter"/>
</dbReference>
<comment type="catalytic activity">
    <reaction evidence="4">
        <text>chorismate + L-glutamine = anthranilate + pyruvate + L-glutamate + H(+)</text>
        <dbReference type="Rhea" id="RHEA:21732"/>
        <dbReference type="ChEBI" id="CHEBI:15361"/>
        <dbReference type="ChEBI" id="CHEBI:15378"/>
        <dbReference type="ChEBI" id="CHEBI:16567"/>
        <dbReference type="ChEBI" id="CHEBI:29748"/>
        <dbReference type="ChEBI" id="CHEBI:29985"/>
        <dbReference type="ChEBI" id="CHEBI:58359"/>
        <dbReference type="EC" id="4.1.3.27"/>
    </reaction>
</comment>
<dbReference type="RefSeq" id="WP_133592356.1">
    <property type="nucleotide sequence ID" value="NZ_CP037953.1"/>
</dbReference>
<proteinExistence type="predicted"/>
<organism evidence="6 7">
    <name type="scientific">Permianibacter aggregans</name>
    <dbReference type="NCBI Taxonomy" id="1510150"/>
    <lineage>
        <taxon>Bacteria</taxon>
        <taxon>Pseudomonadati</taxon>
        <taxon>Pseudomonadota</taxon>
        <taxon>Gammaproteobacteria</taxon>
        <taxon>Pseudomonadales</taxon>
        <taxon>Pseudomonadaceae</taxon>
        <taxon>Permianibacter</taxon>
    </lineage>
</organism>
<evidence type="ECO:0000256" key="4">
    <source>
        <dbReference type="ARBA" id="ARBA00047683"/>
    </source>
</evidence>
<keyword evidence="7" id="KW-1185">Reference proteome</keyword>
<dbReference type="CDD" id="cd01743">
    <property type="entry name" value="GATase1_Anthranilate_Synthase"/>
    <property type="match status" value="1"/>
</dbReference>
<reference evidence="6 7" key="1">
    <citation type="submission" date="2019-03" db="EMBL/GenBank/DDBJ databases">
        <title>Genomic Encyclopedia of Type Strains, Phase IV (KMG-IV): sequencing the most valuable type-strain genomes for metagenomic binning, comparative biology and taxonomic classification.</title>
        <authorList>
            <person name="Goeker M."/>
        </authorList>
    </citation>
    <scope>NUCLEOTIDE SEQUENCE [LARGE SCALE GENOMIC DNA]</scope>
    <source>
        <strain evidence="6 7">DSM 103792</strain>
    </source>
</reference>
<accession>A0A4R6UR87</accession>
<dbReference type="GO" id="GO:0002047">
    <property type="term" value="P:phenazine biosynthetic process"/>
    <property type="evidence" value="ECO:0007669"/>
    <property type="project" value="TreeGrafter"/>
</dbReference>
<dbReference type="AlphaFoldDB" id="A0A4R6UR87"/>
<evidence type="ECO:0000313" key="6">
    <source>
        <dbReference type="EMBL" id="TDQ45794.1"/>
    </source>
</evidence>